<dbReference type="GO" id="GO:0005085">
    <property type="term" value="F:guanyl-nucleotide exchange factor activity"/>
    <property type="evidence" value="ECO:0007669"/>
    <property type="project" value="InterPro"/>
</dbReference>
<organism evidence="11 13">
    <name type="scientific">Rotaria sordida</name>
    <dbReference type="NCBI Taxonomy" id="392033"/>
    <lineage>
        <taxon>Eukaryota</taxon>
        <taxon>Metazoa</taxon>
        <taxon>Spiralia</taxon>
        <taxon>Gnathifera</taxon>
        <taxon>Rotifera</taxon>
        <taxon>Eurotatoria</taxon>
        <taxon>Bdelloidea</taxon>
        <taxon>Philodinida</taxon>
        <taxon>Philodinidae</taxon>
        <taxon>Rotaria</taxon>
    </lineage>
</organism>
<dbReference type="SMART" id="SM00515">
    <property type="entry name" value="eIF5C"/>
    <property type="match status" value="1"/>
</dbReference>
<dbReference type="AlphaFoldDB" id="A0A815HTU2"/>
<feature type="domain" description="W2" evidence="10">
    <location>
        <begin position="578"/>
        <end position="759"/>
    </location>
</feature>
<dbReference type="PANTHER" id="PTHR45887:SF1">
    <property type="entry name" value="TRANSLATION INITIATION FACTOR EIF-2B SUBUNIT EPSILON"/>
    <property type="match status" value="1"/>
</dbReference>
<dbReference type="GO" id="GO:0031369">
    <property type="term" value="F:translation initiation factor binding"/>
    <property type="evidence" value="ECO:0007669"/>
    <property type="project" value="InterPro"/>
</dbReference>
<dbReference type="PANTHER" id="PTHR45887">
    <property type="entry name" value="TRANSLATION INITIATION FACTOR EIF-2B SUBUNIT EPSILON"/>
    <property type="match status" value="1"/>
</dbReference>
<comment type="similarity">
    <text evidence="2">Belongs to the eIF-2B gamma/epsilon subunits family.</text>
</comment>
<dbReference type="Pfam" id="PF02020">
    <property type="entry name" value="W2"/>
    <property type="match status" value="1"/>
</dbReference>
<dbReference type="Proteomes" id="UP000663854">
    <property type="component" value="Unassembled WGS sequence"/>
</dbReference>
<gene>
    <name evidence="12" type="ORF">JXQ802_LOCUS48689</name>
    <name evidence="11" type="ORF">PYM288_LOCUS32648</name>
</gene>
<dbReference type="InterPro" id="IPR016024">
    <property type="entry name" value="ARM-type_fold"/>
</dbReference>
<dbReference type="InterPro" id="IPR056764">
    <property type="entry name" value="LbH_EIF2B3/5"/>
</dbReference>
<dbReference type="GO" id="GO:0005851">
    <property type="term" value="C:eukaryotic translation initiation factor 2B complex"/>
    <property type="evidence" value="ECO:0007669"/>
    <property type="project" value="TreeGrafter"/>
</dbReference>
<comment type="subcellular location">
    <subcellularLocation>
        <location evidence="1">Cytoplasm</location>
        <location evidence="1">Cytosol</location>
    </subcellularLocation>
</comment>
<keyword evidence="5" id="KW-0648">Protein biosynthesis</keyword>
<evidence type="ECO:0000256" key="3">
    <source>
        <dbReference type="ARBA" id="ARBA00022490"/>
    </source>
</evidence>
<dbReference type="SUPFAM" id="SSF48371">
    <property type="entry name" value="ARM repeat"/>
    <property type="match status" value="1"/>
</dbReference>
<sequence length="759" mass="88656">MIESTDINVDYCEEERLTCVLVLDTFNIYINEIVSHISLPLCLWPINGRPLLDYTIHTLIQSNIQEIILLATSYSNEICSYIMNSQWLRTYSKFIKLIPYKEARSLGDCLRNLEKENIINRNFLLLYGNGTLLTSEKLNTLFSVHNENIRRDRNCIMTLVYRQLNSNHFEHPSYTDDQHVFVLRDNNTHRVYDYSNEYLDKYQISLDLFKQPNITMEILYCPLDCRLAICSPDVLHLFQDNFDFLTINEFVQGVLFEAKITSHTIYSHLYETGYFLSVHNLRLYMKGTFDILRRWSYPLVPEIISSMDKQLFSIVTTLVSSQIKLNDSDVSFYNISYPIIYDKHNIYKQGDIKLDRLSNIEQDVFIGHNSQILSGVYLRRSCIGQNCIIDKNTQIINSILWNHIQIGENCIIKNSIICNNVLIRNNVQIDKECMLCENVIIGTNVHLNQRMIIIASNFITSTGIIDEIEIIKNDDISISSENVKCSNSKQRSNSTSSSEKFINSSNEEIIVSNSDLVGIDGFGKELIFNFVHDGQAENFEDTDNDEDDDSDDDDKNQLNAFDAWGYRIERRENRGSSVISDDDFQEEVIRTLKRAYMENLKPNNIIDELNILKPTYNVSPTEFEQSIIRAIFLLPLENQIANPEQLNYWNTLKLTMDKISQTILKNYMKITNEQAQMLLLNEIDLICLEYIQLIGVYIANILMYLYDNDVIDEQLILKWYENKQEKIKNNQLIIKLEEEIYYDKLKQFVEWLQNAESDV</sequence>
<evidence type="ECO:0000256" key="5">
    <source>
        <dbReference type="ARBA" id="ARBA00022917"/>
    </source>
</evidence>
<dbReference type="GO" id="GO:0003743">
    <property type="term" value="F:translation initiation factor activity"/>
    <property type="evidence" value="ECO:0007669"/>
    <property type="project" value="TreeGrafter"/>
</dbReference>
<dbReference type="EMBL" id="CAJNOH010004004">
    <property type="protein sequence ID" value="CAF1356252.1"/>
    <property type="molecule type" value="Genomic_DNA"/>
</dbReference>
<dbReference type="PROSITE" id="PS51363">
    <property type="entry name" value="W2"/>
    <property type="match status" value="1"/>
</dbReference>
<dbReference type="Gene3D" id="2.160.10.10">
    <property type="entry name" value="Hexapeptide repeat proteins"/>
    <property type="match status" value="1"/>
</dbReference>
<evidence type="ECO:0000313" key="14">
    <source>
        <dbReference type="Proteomes" id="UP000663870"/>
    </source>
</evidence>
<dbReference type="InterPro" id="IPR044123">
    <property type="entry name" value="W2_eIF2B_epsilon"/>
</dbReference>
<evidence type="ECO:0000313" key="12">
    <source>
        <dbReference type="EMBL" id="CAF1604461.1"/>
    </source>
</evidence>
<reference evidence="11" key="1">
    <citation type="submission" date="2021-02" db="EMBL/GenBank/DDBJ databases">
        <authorList>
            <person name="Nowell W R."/>
        </authorList>
    </citation>
    <scope>NUCLEOTIDE SEQUENCE</scope>
</reference>
<keyword evidence="3" id="KW-0963">Cytoplasm</keyword>
<dbReference type="InterPro" id="IPR003307">
    <property type="entry name" value="W2_domain"/>
</dbReference>
<evidence type="ECO:0000256" key="6">
    <source>
        <dbReference type="ARBA" id="ARBA00044144"/>
    </source>
</evidence>
<comment type="subunit">
    <text evidence="8">Component of the translation initiation factor 2B (eIF2B) complex which is a heterodecamer of two sets of five different subunits: alpha, beta, gamma, delta and epsilon. Subunits alpha, beta and delta comprise a regulatory subcomplex and subunits epsilon and gamma comprise a catalytic subcomplex. Within the complex, the hexameric regulatory complex resides at the center, with the two heterodimeric catalytic subcomplexes bound on opposite sides.</text>
</comment>
<evidence type="ECO:0000256" key="1">
    <source>
        <dbReference type="ARBA" id="ARBA00004514"/>
    </source>
</evidence>
<evidence type="ECO:0000313" key="11">
    <source>
        <dbReference type="EMBL" id="CAF1356252.1"/>
    </source>
</evidence>
<proteinExistence type="inferred from homology"/>
<name>A0A815HTU2_9BILA</name>
<dbReference type="Gene3D" id="3.90.550.10">
    <property type="entry name" value="Spore Coat Polysaccharide Biosynthesis Protein SpsA, Chain A"/>
    <property type="match status" value="1"/>
</dbReference>
<feature type="compositionally biased region" description="Acidic residues" evidence="9">
    <location>
        <begin position="538"/>
        <end position="554"/>
    </location>
</feature>
<keyword evidence="4" id="KW-0396">Initiation factor</keyword>
<evidence type="ECO:0000256" key="4">
    <source>
        <dbReference type="ARBA" id="ARBA00022540"/>
    </source>
</evidence>
<dbReference type="EMBL" id="CAJNOL010005398">
    <property type="protein sequence ID" value="CAF1604461.1"/>
    <property type="molecule type" value="Genomic_DNA"/>
</dbReference>
<dbReference type="SUPFAM" id="SSF51161">
    <property type="entry name" value="Trimeric LpxA-like enzymes"/>
    <property type="match status" value="1"/>
</dbReference>
<evidence type="ECO:0000256" key="2">
    <source>
        <dbReference type="ARBA" id="ARBA00007878"/>
    </source>
</evidence>
<dbReference type="Pfam" id="PF25084">
    <property type="entry name" value="LbH_EIF2B"/>
    <property type="match status" value="1"/>
</dbReference>
<protein>
    <recommendedName>
        <fullName evidence="6">Translation initiation factor eIF2B subunit epsilon</fullName>
    </recommendedName>
    <alternativeName>
        <fullName evidence="7">eIF2B GDP-GTP exchange factor subunit epsilon</fullName>
    </alternativeName>
</protein>
<dbReference type="SUPFAM" id="SSF53448">
    <property type="entry name" value="Nucleotide-diphospho-sugar transferases"/>
    <property type="match status" value="1"/>
</dbReference>
<comment type="caution">
    <text evidence="11">The sequence shown here is derived from an EMBL/GenBank/DDBJ whole genome shotgun (WGS) entry which is preliminary data.</text>
</comment>
<evidence type="ECO:0000256" key="9">
    <source>
        <dbReference type="SAM" id="MobiDB-lite"/>
    </source>
</evidence>
<dbReference type="CDD" id="cd11558">
    <property type="entry name" value="W2_eIF2B_epsilon"/>
    <property type="match status" value="1"/>
</dbReference>
<dbReference type="InterPro" id="IPR051956">
    <property type="entry name" value="eIF2B_epsilon"/>
</dbReference>
<dbReference type="InterPro" id="IPR029044">
    <property type="entry name" value="Nucleotide-diphossugar_trans"/>
</dbReference>
<keyword evidence="14" id="KW-1185">Reference proteome</keyword>
<dbReference type="Proteomes" id="UP000663870">
    <property type="component" value="Unassembled WGS sequence"/>
</dbReference>
<evidence type="ECO:0000256" key="8">
    <source>
        <dbReference type="ARBA" id="ARBA00046432"/>
    </source>
</evidence>
<evidence type="ECO:0000256" key="7">
    <source>
        <dbReference type="ARBA" id="ARBA00044345"/>
    </source>
</evidence>
<dbReference type="Gene3D" id="1.25.40.180">
    <property type="match status" value="1"/>
</dbReference>
<evidence type="ECO:0000313" key="13">
    <source>
        <dbReference type="Proteomes" id="UP000663854"/>
    </source>
</evidence>
<feature type="region of interest" description="Disordered" evidence="9">
    <location>
        <begin position="537"/>
        <end position="557"/>
    </location>
</feature>
<dbReference type="InterPro" id="IPR011004">
    <property type="entry name" value="Trimer_LpxA-like_sf"/>
</dbReference>
<accession>A0A815HTU2</accession>
<evidence type="ECO:0000259" key="10">
    <source>
        <dbReference type="PROSITE" id="PS51363"/>
    </source>
</evidence>